<dbReference type="RefSeq" id="WP_183654024.1">
    <property type="nucleotide sequence ID" value="NZ_BAAAXX010000142.1"/>
</dbReference>
<dbReference type="EMBL" id="JACIBV010000001">
    <property type="protein sequence ID" value="MBB3729984.1"/>
    <property type="molecule type" value="Genomic_DNA"/>
</dbReference>
<protein>
    <submittedName>
        <fullName evidence="1">Uncharacterized protein</fullName>
    </submittedName>
</protein>
<name>A0A7W5YT60_9ACTN</name>
<dbReference type="AlphaFoldDB" id="A0A7W5YT60"/>
<dbReference type="Proteomes" id="UP000579945">
    <property type="component" value="Unassembled WGS sequence"/>
</dbReference>
<evidence type="ECO:0000313" key="2">
    <source>
        <dbReference type="Proteomes" id="UP000579945"/>
    </source>
</evidence>
<comment type="caution">
    <text evidence="1">The sequence shown here is derived from an EMBL/GenBank/DDBJ whole genome shotgun (WGS) entry which is preliminary data.</text>
</comment>
<accession>A0A7W5YT60</accession>
<gene>
    <name evidence="1" type="ORF">FHR33_005844</name>
</gene>
<organism evidence="1 2">
    <name type="scientific">Nonomuraea dietziae</name>
    <dbReference type="NCBI Taxonomy" id="65515"/>
    <lineage>
        <taxon>Bacteria</taxon>
        <taxon>Bacillati</taxon>
        <taxon>Actinomycetota</taxon>
        <taxon>Actinomycetes</taxon>
        <taxon>Streptosporangiales</taxon>
        <taxon>Streptosporangiaceae</taxon>
        <taxon>Nonomuraea</taxon>
    </lineage>
</organism>
<reference evidence="1 2" key="1">
    <citation type="submission" date="2020-08" db="EMBL/GenBank/DDBJ databases">
        <title>Sequencing the genomes of 1000 actinobacteria strains.</title>
        <authorList>
            <person name="Klenk H.-P."/>
        </authorList>
    </citation>
    <scope>NUCLEOTIDE SEQUENCE [LARGE SCALE GENOMIC DNA]</scope>
    <source>
        <strain evidence="1 2">DSM 44320</strain>
    </source>
</reference>
<keyword evidence="2" id="KW-1185">Reference proteome</keyword>
<evidence type="ECO:0000313" key="1">
    <source>
        <dbReference type="EMBL" id="MBB3729984.1"/>
    </source>
</evidence>
<dbReference type="GeneID" id="95392151"/>
<proteinExistence type="predicted"/>
<sequence>MAFAVARTRDEAHLYLDLHPCKRCGSVETTWDRALVSVNGELAERYAGACEDCGDAREFLFGLPQKPVMPVGYPTFGGQEPSELIDAGEWLWVADLSAGNVPTGDSKEAHRTLSVAAAAVEEVVKFIPPGEEEVPDDGFWSERGRQMRTAEPGRFQLDRLLIVRDTYRDLAARHA</sequence>